<dbReference type="EMBL" id="UFRV01000006">
    <property type="protein sequence ID" value="SUT95755.1"/>
    <property type="molecule type" value="Genomic_DNA"/>
</dbReference>
<protein>
    <submittedName>
        <fullName evidence="1">Uncharacterized protein</fullName>
    </submittedName>
</protein>
<dbReference type="Proteomes" id="UP000254227">
    <property type="component" value="Unassembled WGS sequence"/>
</dbReference>
<gene>
    <name evidence="1" type="ORF">NCTC10308_01834</name>
</gene>
<proteinExistence type="predicted"/>
<sequence>MTLRQTRYGSISEDVEHCIFIYKNTEKNIEKIEYYQGWSICSNDKKIMNLNISIIYDAYGKEFTHKLHQIMITYGKKIISTTLSKKIGYLVSLFRVLVLVYPNIKDLQRAMSSEYAFESMLIIYNLCLIDAKIKNYNIGHFHGRWSCMVDMYSLLVNYGIFQEPLTEILRPIYKNCTNKNTTTNVIKNNKQQLLHNKLVTQIPLSYTDSEAKELIFIKIINEIDHIVYCSELLRKKVNEKYDYFIECSNKGTIKVNQNNNLRNPVPIGTLNKNNTFRTYYETPFKHKDIKNYLNFLGISGLSKEKDIIKEEIFYSSYNTLYPLLILLINQHPAITESWLLSWKLYDNKSNVGLFKIGESWYSKSFKKRKGVNHAEQLIKW</sequence>
<evidence type="ECO:0000313" key="2">
    <source>
        <dbReference type="Proteomes" id="UP000254227"/>
    </source>
</evidence>
<accession>A0A380U3G7</accession>
<reference evidence="1 2" key="1">
    <citation type="submission" date="2018-06" db="EMBL/GenBank/DDBJ databases">
        <authorList>
            <consortium name="Pathogen Informatics"/>
            <person name="Doyle S."/>
        </authorList>
    </citation>
    <scope>NUCLEOTIDE SEQUENCE [LARGE SCALE GENOMIC DNA]</scope>
    <source>
        <strain evidence="1 2">NCTC10308</strain>
    </source>
</reference>
<name>A0A380U3G7_ACIJO</name>
<evidence type="ECO:0000313" key="1">
    <source>
        <dbReference type="EMBL" id="SUT95755.1"/>
    </source>
</evidence>
<dbReference type="AlphaFoldDB" id="A0A380U3G7"/>
<organism evidence="1 2">
    <name type="scientific">Acinetobacter johnsonii</name>
    <dbReference type="NCBI Taxonomy" id="40214"/>
    <lineage>
        <taxon>Bacteria</taxon>
        <taxon>Pseudomonadati</taxon>
        <taxon>Pseudomonadota</taxon>
        <taxon>Gammaproteobacteria</taxon>
        <taxon>Moraxellales</taxon>
        <taxon>Moraxellaceae</taxon>
        <taxon>Acinetobacter</taxon>
    </lineage>
</organism>